<evidence type="ECO:0000313" key="1">
    <source>
        <dbReference type="EMBL" id="MBF1648921.1"/>
    </source>
</evidence>
<gene>
    <name evidence="1" type="ORF">HXO56_02305</name>
</gene>
<reference evidence="1" key="1">
    <citation type="submission" date="2020-04" db="EMBL/GenBank/DDBJ databases">
        <title>Deep metagenomics examines the oral microbiome during advanced dental caries in children, revealing novel taxa and co-occurrences with host molecules.</title>
        <authorList>
            <person name="Baker J.L."/>
            <person name="Morton J.T."/>
            <person name="Dinis M."/>
            <person name="Alvarez R."/>
            <person name="Tran N.C."/>
            <person name="Knight R."/>
            <person name="Edlund A."/>
        </authorList>
    </citation>
    <scope>NUCLEOTIDE SEQUENCE</scope>
    <source>
        <strain evidence="1">JCVI_47_bin.4</strain>
    </source>
</reference>
<dbReference type="AlphaFoldDB" id="A0A930KI35"/>
<dbReference type="Proteomes" id="UP000769484">
    <property type="component" value="Unassembled WGS sequence"/>
</dbReference>
<accession>A0A930KI35</accession>
<proteinExistence type="predicted"/>
<dbReference type="EMBL" id="JABZXJ010000006">
    <property type="protein sequence ID" value="MBF1648921.1"/>
    <property type="molecule type" value="Genomic_DNA"/>
</dbReference>
<comment type="caution">
    <text evidence="1">The sequence shown here is derived from an EMBL/GenBank/DDBJ whole genome shotgun (WGS) entry which is preliminary data.</text>
</comment>
<name>A0A930KI35_9MICC</name>
<sequence>MALHPWNESVRRSVPLVREGGISPITPLLGQIFDAHTLTENWFAS</sequence>
<protein>
    <submittedName>
        <fullName evidence="1">Uncharacterized protein</fullName>
    </submittedName>
</protein>
<evidence type="ECO:0000313" key="2">
    <source>
        <dbReference type="Proteomes" id="UP000769484"/>
    </source>
</evidence>
<organism evidence="1 2">
    <name type="scientific">Rothia dentocariosa</name>
    <dbReference type="NCBI Taxonomy" id="2047"/>
    <lineage>
        <taxon>Bacteria</taxon>
        <taxon>Bacillati</taxon>
        <taxon>Actinomycetota</taxon>
        <taxon>Actinomycetes</taxon>
        <taxon>Micrococcales</taxon>
        <taxon>Micrococcaceae</taxon>
        <taxon>Rothia</taxon>
    </lineage>
</organism>